<keyword evidence="1" id="KW-1133">Transmembrane helix</keyword>
<evidence type="ECO:0008006" key="6">
    <source>
        <dbReference type="Google" id="ProtNLM"/>
    </source>
</evidence>
<reference evidence="3 5" key="1">
    <citation type="journal article" date="2014" name="Nat. Genet.">
        <title>Genome and transcriptome of the porcine whipworm Trichuris suis.</title>
        <authorList>
            <person name="Jex A.R."/>
            <person name="Nejsum P."/>
            <person name="Schwarz E.M."/>
            <person name="Hu L."/>
            <person name="Young N.D."/>
            <person name="Hall R.S."/>
            <person name="Korhonen P.K."/>
            <person name="Liao S."/>
            <person name="Thamsborg S."/>
            <person name="Xia J."/>
            <person name="Xu P."/>
            <person name="Wang S."/>
            <person name="Scheerlinck J.P."/>
            <person name="Hofmann A."/>
            <person name="Sternberg P.W."/>
            <person name="Wang J."/>
            <person name="Gasser R.B."/>
        </authorList>
    </citation>
    <scope>NUCLEOTIDE SEQUENCE [LARGE SCALE GENOMIC DNA]</scope>
    <source>
        <strain evidence="4">DCEP-RM93F</strain>
        <strain evidence="3">DCEP-RM93M</strain>
    </source>
</reference>
<keyword evidence="1" id="KW-0472">Membrane</keyword>
<dbReference type="Proteomes" id="UP000030758">
    <property type="component" value="Unassembled WGS sequence"/>
</dbReference>
<name>A0A085MB20_9BILA</name>
<dbReference type="InterPro" id="IPR039989">
    <property type="entry name" value="NUDT9"/>
</dbReference>
<dbReference type="Pfam" id="PF25969">
    <property type="entry name" value="NUDT9_N"/>
    <property type="match status" value="2"/>
</dbReference>
<dbReference type="PANTHER" id="PTHR13030:SF8">
    <property type="entry name" value="ADP-RIBOSE PYROPHOSPHATASE, MITOCHONDRIAL"/>
    <property type="match status" value="1"/>
</dbReference>
<keyword evidence="5" id="KW-1185">Reference proteome</keyword>
<evidence type="ECO:0000313" key="5">
    <source>
        <dbReference type="Proteomes" id="UP000030764"/>
    </source>
</evidence>
<evidence type="ECO:0000256" key="1">
    <source>
        <dbReference type="SAM" id="Phobius"/>
    </source>
</evidence>
<feature type="transmembrane region" description="Helical" evidence="1">
    <location>
        <begin position="564"/>
        <end position="585"/>
    </location>
</feature>
<feature type="chain" id="PRO_5007379347" description="ADP-ribose pyrophosphatase, mitochondrial" evidence="2">
    <location>
        <begin position="24"/>
        <end position="586"/>
    </location>
</feature>
<keyword evidence="1" id="KW-0812">Transmembrane</keyword>
<keyword evidence="2" id="KW-0732">Signal</keyword>
<evidence type="ECO:0000313" key="4">
    <source>
        <dbReference type="EMBL" id="KFD61690.1"/>
    </source>
</evidence>
<evidence type="ECO:0000256" key="2">
    <source>
        <dbReference type="SAM" id="SignalP"/>
    </source>
</evidence>
<dbReference type="EMBL" id="KL363208">
    <property type="protein sequence ID" value="KFD54416.1"/>
    <property type="molecule type" value="Genomic_DNA"/>
</dbReference>
<sequence length="586" mass="66951">MFSYSKSLSLLVFLALHPHEAQCEMYKRFYPDTKIERVFLDKKYIPWGQKYKGYKPPSYTAPCDSDADEDDCDPPLPYGLAFNVVYNGTDRQSYVVRKYHIKRGYPRNPLGRTGIKGRGSLQRWGPNHLVMVVIRKGQSLSTVLIPNENIKTFPAGPMADGLLPPKLRSIIKKDLCKNYHEATAEEIIAEAMTKSTLHFKGYFPDERNTDNAWTELMIIEIQDEYGEHFGNLEFSNPNGTLVWQKFNEGIVEKSISTLVERSRLTLEERVKRGLRGAIWTIACVQGVTYESLYDDTEIERTYVPQDLHKWKFILPGYDPPFYSKKCASPQHCDPEYLNGSILFNKETDGVDRRSTVKKYRLGVDGYPLNPKGRTGIRGRGNLPRYGPNHQIIAIFTRGSAPVEYLASVDYQNNSMAYLGMLTELVDDPSGQKAPPTLLKKFRKYLLKSYSQAAVEDLIQTAFSTCLTHYKGFVVDERNTDNAWVESTIYEFVDRKVTNFGLVEMDGSNNELQLNWTELEKDRMTARLMKVTSRTSKHFRERVRNNFLKFLSTFKKKSTKDKVKAASAVFAILITVIATVASMASFG</sequence>
<organism evidence="3 5">
    <name type="scientific">Trichuris suis</name>
    <name type="common">pig whipworm</name>
    <dbReference type="NCBI Taxonomy" id="68888"/>
    <lineage>
        <taxon>Eukaryota</taxon>
        <taxon>Metazoa</taxon>
        <taxon>Ecdysozoa</taxon>
        <taxon>Nematoda</taxon>
        <taxon>Enoplea</taxon>
        <taxon>Dorylaimia</taxon>
        <taxon>Trichinellida</taxon>
        <taxon>Trichuridae</taxon>
        <taxon>Trichuris</taxon>
    </lineage>
</organism>
<dbReference type="PANTHER" id="PTHR13030">
    <property type="entry name" value="NUDIX HYDROLASE"/>
    <property type="match status" value="1"/>
</dbReference>
<gene>
    <name evidence="3" type="ORF">M513_04759</name>
    <name evidence="4" type="ORF">M514_04759</name>
</gene>
<dbReference type="Gene3D" id="3.90.79.10">
    <property type="entry name" value="Nucleoside Triphosphate Pyrophosphohydrolase"/>
    <property type="match status" value="2"/>
</dbReference>
<dbReference type="EMBL" id="KL367615">
    <property type="protein sequence ID" value="KFD61690.1"/>
    <property type="molecule type" value="Genomic_DNA"/>
</dbReference>
<accession>A0A085MB20</accession>
<dbReference type="SUPFAM" id="SSF55811">
    <property type="entry name" value="Nudix"/>
    <property type="match status" value="1"/>
</dbReference>
<dbReference type="InterPro" id="IPR015797">
    <property type="entry name" value="NUDIX_hydrolase-like_dom_sf"/>
</dbReference>
<proteinExistence type="predicted"/>
<dbReference type="AlphaFoldDB" id="A0A085MB20"/>
<dbReference type="Proteomes" id="UP000030764">
    <property type="component" value="Unassembled WGS sequence"/>
</dbReference>
<dbReference type="GO" id="GO:0047631">
    <property type="term" value="F:ADP-ribose diphosphatase activity"/>
    <property type="evidence" value="ECO:0007669"/>
    <property type="project" value="InterPro"/>
</dbReference>
<protein>
    <recommendedName>
        <fullName evidence="6">ADP-ribose pyrophosphatase, mitochondrial</fullName>
    </recommendedName>
</protein>
<evidence type="ECO:0000313" key="3">
    <source>
        <dbReference type="EMBL" id="KFD54416.1"/>
    </source>
</evidence>
<feature type="signal peptide" evidence="2">
    <location>
        <begin position="1"/>
        <end position="23"/>
    </location>
</feature>